<feature type="coiled-coil region" evidence="1">
    <location>
        <begin position="407"/>
        <end position="459"/>
    </location>
</feature>
<feature type="compositionally biased region" description="Polar residues" evidence="2">
    <location>
        <begin position="258"/>
        <end position="273"/>
    </location>
</feature>
<name>A0A6L2KSL6_TANCI</name>
<accession>A0A6L2KSL6</accession>
<proteinExistence type="predicted"/>
<evidence type="ECO:0000313" key="3">
    <source>
        <dbReference type="EMBL" id="GEU52561.1"/>
    </source>
</evidence>
<feature type="compositionally biased region" description="Polar residues" evidence="2">
    <location>
        <begin position="148"/>
        <end position="162"/>
    </location>
</feature>
<dbReference type="EMBL" id="BKCJ010003034">
    <property type="protein sequence ID" value="GEU52561.1"/>
    <property type="molecule type" value="Genomic_DNA"/>
</dbReference>
<feature type="compositionally biased region" description="Polar residues" evidence="2">
    <location>
        <begin position="172"/>
        <end position="182"/>
    </location>
</feature>
<keyword evidence="1" id="KW-0175">Coiled coil</keyword>
<dbReference type="AlphaFoldDB" id="A0A6L2KSL6"/>
<reference evidence="3" key="1">
    <citation type="journal article" date="2019" name="Sci. Rep.">
        <title>Draft genome of Tanacetum cinerariifolium, the natural source of mosquito coil.</title>
        <authorList>
            <person name="Yamashiro T."/>
            <person name="Shiraishi A."/>
            <person name="Satake H."/>
            <person name="Nakayama K."/>
        </authorList>
    </citation>
    <scope>NUCLEOTIDE SEQUENCE</scope>
</reference>
<sequence>MENQEQNLPQQEQPFVAAKKVSFNLEDIILNTNNKVALLYPEHTNKEYFMCGFYFISKCCLRKPFTKSPNMYQEYLAEFWYSAKALENSKVSFLIPTCGIYGEVGLNTFRNAISAHYLPHSSEYVAPPSIDVVRKWFPMIRRKESISAMDSNPNQPSVSTPVDTKMHKEDQQATGGPTSLGVTSKERANPQLSNGHDVSVDFTAEADLRLSAPNDYIPLQQGMDEGTKNTSYDHISAGTDPHVLTDQTKSVSKGLETVPTQPTTEKGASSTTIHGDKEEASTAIHGDKEKASNTLKLEDLAKLVSQIQPSFKDLDLPEDDLVIIVDESDKDEPNAKTKDTSKYKLELEKNKAEAKAALLKAQPLFLNVEQLNELLVKSLQTEFLKILSSYNFSNSLSTELKDLPSKFNELTEETKGLKTQVHKLEIELLKELKEIPIKLEDFRKTATNLTSQVAELKTL</sequence>
<evidence type="ECO:0000256" key="1">
    <source>
        <dbReference type="SAM" id="Coils"/>
    </source>
</evidence>
<comment type="caution">
    <text evidence="3">The sequence shown here is derived from an EMBL/GenBank/DDBJ whole genome shotgun (WGS) entry which is preliminary data.</text>
</comment>
<organism evidence="3">
    <name type="scientific">Tanacetum cinerariifolium</name>
    <name type="common">Dalmatian daisy</name>
    <name type="synonym">Chrysanthemum cinerariifolium</name>
    <dbReference type="NCBI Taxonomy" id="118510"/>
    <lineage>
        <taxon>Eukaryota</taxon>
        <taxon>Viridiplantae</taxon>
        <taxon>Streptophyta</taxon>
        <taxon>Embryophyta</taxon>
        <taxon>Tracheophyta</taxon>
        <taxon>Spermatophyta</taxon>
        <taxon>Magnoliopsida</taxon>
        <taxon>eudicotyledons</taxon>
        <taxon>Gunneridae</taxon>
        <taxon>Pentapetalae</taxon>
        <taxon>asterids</taxon>
        <taxon>campanulids</taxon>
        <taxon>Asterales</taxon>
        <taxon>Asteraceae</taxon>
        <taxon>Asteroideae</taxon>
        <taxon>Anthemideae</taxon>
        <taxon>Anthemidinae</taxon>
        <taxon>Tanacetum</taxon>
    </lineage>
</organism>
<gene>
    <name evidence="3" type="ORF">Tci_024539</name>
</gene>
<evidence type="ECO:0000256" key="2">
    <source>
        <dbReference type="SAM" id="MobiDB-lite"/>
    </source>
</evidence>
<protein>
    <submittedName>
        <fullName evidence="3">Uncharacterized protein</fullName>
    </submittedName>
</protein>
<feature type="region of interest" description="Disordered" evidence="2">
    <location>
        <begin position="147"/>
        <end position="199"/>
    </location>
</feature>
<feature type="region of interest" description="Disordered" evidence="2">
    <location>
        <begin position="252"/>
        <end position="274"/>
    </location>
</feature>